<keyword evidence="12" id="KW-1185">Reference proteome</keyword>
<keyword evidence="7" id="KW-0288">FMN</keyword>
<dbReference type="Pfam" id="PF01243">
    <property type="entry name" value="PNPOx_N"/>
    <property type="match status" value="1"/>
</dbReference>
<evidence type="ECO:0000256" key="9">
    <source>
        <dbReference type="ARBA" id="ARBA00023096"/>
    </source>
</evidence>
<evidence type="ECO:0000256" key="1">
    <source>
        <dbReference type="ARBA" id="ARBA00001917"/>
    </source>
</evidence>
<name>A0AA38LF24_TAXCH</name>
<sequence length="649" mass="73440">MQEVEDAVNQVKAIDEWKNLIIRQASVQLREVPTCLKIMKDALVQLKQLVTRTMDMNTVAESNLSTLVEINKLPREVLIAERIVPDESVEKGKQLEFAVSFRLEIFRIMLKRMRALESMASSLSDIVIAFTNEEVVGNVSSYKRTIPNKVLYSLEGCLLMVQERIDGAIRPFMIDSISKLVTLQPDIKKFGPSLKDVKACIEVLKEGLLQFRTEKEVVAKNRWEVVELHVRQVYKTNEYNRVLIICGPGNNGGDGLVAARHLYHFGYMPFVCYPKCTDKPLYHGLVTQLEALAVPFLPPEDLPTELAIDFDIIVDAIFGFSFRGTPRPPFDALIHKLVVATVSTRKSGGTPFVVSVDIPSGWDVEEGDINDIGLMPDMLVSLTAPKLCARKFTGSHHFLGGRFVPPEVVRKYSLRLPQYPGTAMCVRIGKPPSVDVSALREDYVSPVFLEENVKDDPIKQFQEWFEDAVAAGLREPKAMALATTNKYGHPSVRMVLLKGVDERGFVWSTNYESRKACEIFENPNASLLFFWEALHRQVRIEGAVEKVSEEESDEYFYSRPRGSQISALVSNQSSVIPGRHVLDQAYEQLQAKYADGQKIPRPKHWGGYILKPKAMEFWQGQLSRLHDRLLYSQNEINGKQAWKIERLAP</sequence>
<feature type="domain" description="YjeF N-terminal" evidence="10">
    <location>
        <begin position="193"/>
        <end position="436"/>
    </location>
</feature>
<evidence type="ECO:0000256" key="2">
    <source>
        <dbReference type="ARBA" id="ARBA00004738"/>
    </source>
</evidence>
<dbReference type="NCBIfam" id="NF004231">
    <property type="entry name" value="PRK05679.1"/>
    <property type="match status" value="1"/>
</dbReference>
<keyword evidence="9" id="KW-0664">Pyridoxine biosynthesis</keyword>
<organism evidence="11 12">
    <name type="scientific">Taxus chinensis</name>
    <name type="common">Chinese yew</name>
    <name type="synonym">Taxus wallichiana var. chinensis</name>
    <dbReference type="NCBI Taxonomy" id="29808"/>
    <lineage>
        <taxon>Eukaryota</taxon>
        <taxon>Viridiplantae</taxon>
        <taxon>Streptophyta</taxon>
        <taxon>Embryophyta</taxon>
        <taxon>Tracheophyta</taxon>
        <taxon>Spermatophyta</taxon>
        <taxon>Pinopsida</taxon>
        <taxon>Pinidae</taxon>
        <taxon>Conifers II</taxon>
        <taxon>Cupressales</taxon>
        <taxon>Taxaceae</taxon>
        <taxon>Taxus</taxon>
    </lineage>
</organism>
<evidence type="ECO:0000256" key="3">
    <source>
        <dbReference type="ARBA" id="ARBA00005037"/>
    </source>
</evidence>
<reference evidence="11 12" key="1">
    <citation type="journal article" date="2021" name="Nat. Plants">
        <title>The Taxus genome provides insights into paclitaxel biosynthesis.</title>
        <authorList>
            <person name="Xiong X."/>
            <person name="Gou J."/>
            <person name="Liao Q."/>
            <person name="Li Y."/>
            <person name="Zhou Q."/>
            <person name="Bi G."/>
            <person name="Li C."/>
            <person name="Du R."/>
            <person name="Wang X."/>
            <person name="Sun T."/>
            <person name="Guo L."/>
            <person name="Liang H."/>
            <person name="Lu P."/>
            <person name="Wu Y."/>
            <person name="Zhang Z."/>
            <person name="Ro D.K."/>
            <person name="Shang Y."/>
            <person name="Huang S."/>
            <person name="Yan J."/>
        </authorList>
    </citation>
    <scope>NUCLEOTIDE SEQUENCE [LARGE SCALE GENOMIC DNA]</scope>
    <source>
        <strain evidence="11">Ta-2019</strain>
    </source>
</reference>
<dbReference type="EC" id="1.4.3.5" evidence="5"/>
<comment type="pathway">
    <text evidence="3">Cofactor metabolism; pyridoxal 5'-phosphate salvage; pyridoxal 5'-phosphate from pyridoxine 5'-phosphate: step 1/1.</text>
</comment>
<evidence type="ECO:0000259" key="10">
    <source>
        <dbReference type="PROSITE" id="PS51385"/>
    </source>
</evidence>
<dbReference type="PROSITE" id="PS01064">
    <property type="entry name" value="PYRIDOX_OXIDASE"/>
    <property type="match status" value="1"/>
</dbReference>
<dbReference type="FunFam" id="2.30.110.10:FF:000005">
    <property type="entry name" value="NAD(P)H-hydrate epimerase"/>
    <property type="match status" value="1"/>
</dbReference>
<dbReference type="NCBIfam" id="TIGR00197">
    <property type="entry name" value="yjeF_nterm"/>
    <property type="match status" value="1"/>
</dbReference>
<dbReference type="InterPro" id="IPR019576">
    <property type="entry name" value="Pyridoxamine_oxidase_dimer_C"/>
</dbReference>
<dbReference type="InterPro" id="IPR019740">
    <property type="entry name" value="Pyridox_Oxase_CS"/>
</dbReference>
<dbReference type="SUPFAM" id="SSF64153">
    <property type="entry name" value="YjeF N-terminal domain-like"/>
    <property type="match status" value="1"/>
</dbReference>
<dbReference type="InterPro" id="IPR012349">
    <property type="entry name" value="Split_barrel_FMN-bd"/>
</dbReference>
<evidence type="ECO:0000256" key="7">
    <source>
        <dbReference type="ARBA" id="ARBA00022643"/>
    </source>
</evidence>
<dbReference type="GO" id="GO:0004733">
    <property type="term" value="F:pyridoxamine phosphate oxidase activity"/>
    <property type="evidence" value="ECO:0007669"/>
    <property type="project" value="UniProtKB-EC"/>
</dbReference>
<dbReference type="InterPro" id="IPR004443">
    <property type="entry name" value="YjeF_N_dom"/>
</dbReference>
<dbReference type="GO" id="GO:0010181">
    <property type="term" value="F:FMN binding"/>
    <property type="evidence" value="ECO:0007669"/>
    <property type="project" value="InterPro"/>
</dbReference>
<comment type="cofactor">
    <cofactor evidence="1">
        <name>FMN</name>
        <dbReference type="ChEBI" id="CHEBI:58210"/>
    </cofactor>
</comment>
<dbReference type="PANTHER" id="PTHR10851">
    <property type="entry name" value="PYRIDOXINE-5-PHOSPHATE OXIDASE"/>
    <property type="match status" value="1"/>
</dbReference>
<evidence type="ECO:0000256" key="5">
    <source>
        <dbReference type="ARBA" id="ARBA00012801"/>
    </source>
</evidence>
<dbReference type="InterPro" id="IPR000659">
    <property type="entry name" value="Pyridox_Oxase"/>
</dbReference>
<proteinExistence type="inferred from homology"/>
<comment type="caution">
    <text evidence="11">The sequence shown here is derived from an EMBL/GenBank/DDBJ whole genome shotgun (WGS) entry which is preliminary data.</text>
</comment>
<keyword evidence="8" id="KW-0560">Oxidoreductase</keyword>
<accession>A0AA38LF24</accession>
<evidence type="ECO:0000313" key="12">
    <source>
        <dbReference type="Proteomes" id="UP000824469"/>
    </source>
</evidence>
<protein>
    <recommendedName>
        <fullName evidence="5">pyridoxal 5'-phosphate synthase</fullName>
        <ecNumber evidence="5">1.4.3.5</ecNumber>
    </recommendedName>
</protein>
<evidence type="ECO:0000256" key="8">
    <source>
        <dbReference type="ARBA" id="ARBA00023002"/>
    </source>
</evidence>
<dbReference type="EMBL" id="JAHRHJ020000003">
    <property type="protein sequence ID" value="KAH9321546.1"/>
    <property type="molecule type" value="Genomic_DNA"/>
</dbReference>
<dbReference type="OMA" id="IFRIMLK"/>
<comment type="pathway">
    <text evidence="2">Cofactor metabolism; pyridoxal 5'-phosphate salvage; pyridoxal 5'-phosphate from pyridoxamine 5'-phosphate: step 1/1.</text>
</comment>
<evidence type="ECO:0000256" key="6">
    <source>
        <dbReference type="ARBA" id="ARBA00022630"/>
    </source>
</evidence>
<dbReference type="InterPro" id="IPR036652">
    <property type="entry name" value="YjeF_N_dom_sf"/>
</dbReference>
<dbReference type="HAMAP" id="MF_01629">
    <property type="entry name" value="PdxH"/>
    <property type="match status" value="1"/>
</dbReference>
<dbReference type="NCBIfam" id="TIGR00558">
    <property type="entry name" value="pdxH"/>
    <property type="match status" value="1"/>
</dbReference>
<gene>
    <name evidence="11" type="ORF">KI387_016185</name>
</gene>
<dbReference type="SUPFAM" id="SSF50475">
    <property type="entry name" value="FMN-binding split barrel"/>
    <property type="match status" value="1"/>
</dbReference>
<evidence type="ECO:0000313" key="11">
    <source>
        <dbReference type="EMBL" id="KAH9321546.1"/>
    </source>
</evidence>
<dbReference type="Pfam" id="PF10590">
    <property type="entry name" value="PNP_phzG_C"/>
    <property type="match status" value="1"/>
</dbReference>
<dbReference type="PANTHER" id="PTHR10851:SF0">
    <property type="entry name" value="PYRIDOXINE-5'-PHOSPHATE OXIDASE"/>
    <property type="match status" value="1"/>
</dbReference>
<comment type="subunit">
    <text evidence="4">Homodimer.</text>
</comment>
<evidence type="ECO:0000256" key="4">
    <source>
        <dbReference type="ARBA" id="ARBA00011738"/>
    </source>
</evidence>
<dbReference type="InterPro" id="IPR011576">
    <property type="entry name" value="Pyridox_Oxase_N"/>
</dbReference>
<dbReference type="AlphaFoldDB" id="A0AA38LF24"/>
<keyword evidence="6" id="KW-0285">Flavoprotein</keyword>
<dbReference type="GO" id="GO:0008615">
    <property type="term" value="P:pyridoxine biosynthetic process"/>
    <property type="evidence" value="ECO:0007669"/>
    <property type="project" value="UniProtKB-KW"/>
</dbReference>
<dbReference type="Proteomes" id="UP000824469">
    <property type="component" value="Unassembled WGS sequence"/>
</dbReference>
<dbReference type="Gene3D" id="2.30.110.10">
    <property type="entry name" value="Electron Transport, Fmn-binding Protein, Chain A"/>
    <property type="match status" value="1"/>
</dbReference>
<dbReference type="PROSITE" id="PS51385">
    <property type="entry name" value="YJEF_N"/>
    <property type="match status" value="1"/>
</dbReference>
<dbReference type="Pfam" id="PF03853">
    <property type="entry name" value="YjeF_N"/>
    <property type="match status" value="1"/>
</dbReference>
<dbReference type="Gene3D" id="3.40.50.10260">
    <property type="entry name" value="YjeF N-terminal domain"/>
    <property type="match status" value="1"/>
</dbReference>